<dbReference type="KEGG" id="eao:BD94_3020"/>
<evidence type="ECO:0000259" key="2">
    <source>
        <dbReference type="Pfam" id="PF03413"/>
    </source>
</evidence>
<dbReference type="Proteomes" id="UP000028933">
    <property type="component" value="Chromosome"/>
</dbReference>
<protein>
    <submittedName>
        <fullName evidence="3">Putative iron-regulated membrane protein</fullName>
    </submittedName>
</protein>
<accession>A0A077EMM0</accession>
<feature type="domain" description="PepSY" evidence="2">
    <location>
        <begin position="70"/>
        <end position="140"/>
    </location>
</feature>
<dbReference type="PANTHER" id="PTHR34219:SF3">
    <property type="entry name" value="BLL7967 PROTEIN"/>
    <property type="match status" value="1"/>
</dbReference>
<feature type="transmembrane region" description="Helical" evidence="1">
    <location>
        <begin position="371"/>
        <end position="392"/>
    </location>
</feature>
<feature type="transmembrane region" description="Helical" evidence="1">
    <location>
        <begin position="20"/>
        <end position="44"/>
    </location>
</feature>
<dbReference type="HOGENOM" id="CLU_031962_2_0_10"/>
<gene>
    <name evidence="3" type="ORF">BD94_3020</name>
</gene>
<dbReference type="PANTHER" id="PTHR34219">
    <property type="entry name" value="IRON-REGULATED INNER MEMBRANE PROTEIN-RELATED"/>
    <property type="match status" value="1"/>
</dbReference>
<feature type="transmembrane region" description="Helical" evidence="1">
    <location>
        <begin position="163"/>
        <end position="187"/>
    </location>
</feature>
<dbReference type="InterPro" id="IPR005625">
    <property type="entry name" value="PepSY-ass_TM"/>
</dbReference>
<dbReference type="eggNOG" id="COG3182">
    <property type="taxonomic scope" value="Bacteria"/>
</dbReference>
<keyword evidence="1" id="KW-0812">Transmembrane</keyword>
<dbReference type="STRING" id="1338011.BD94_3020"/>
<evidence type="ECO:0000256" key="1">
    <source>
        <dbReference type="SAM" id="Phobius"/>
    </source>
</evidence>
<organism evidence="3 4">
    <name type="scientific">Elizabethkingia anophelis NUHP1</name>
    <dbReference type="NCBI Taxonomy" id="1338011"/>
    <lineage>
        <taxon>Bacteria</taxon>
        <taxon>Pseudomonadati</taxon>
        <taxon>Bacteroidota</taxon>
        <taxon>Flavobacteriia</taxon>
        <taxon>Flavobacteriales</taxon>
        <taxon>Weeksellaceae</taxon>
        <taxon>Elizabethkingia</taxon>
    </lineage>
</organism>
<sequence length="402" mass="46544">MQQTDKKKSKGTFKKYVLKVHLWLGLITGIIVLIVSLSGAFFVFNEDITAVMRKQHIFHGEKDIQHKKPIPIHDLKDIVNSQLKNEIVKAEEVTIPIDPARSYEFGLIKGNPDGWNYFNNILIYKNVYVNQYTGKVLAVYDIKKNPFYFCMELHRSLLLSNKIGGTIVGTSTIIFVIMLVTGIILWWPKNKKMRKQRLWFRWEKVKGWRRKNYDVHNILGFYASFLAVIVAITGIMYSFRVTQMWLYVLLNGFSSATPDYSQYKTTAPESVETVTTIDRIIEQVKTHYPKAYSFGLDLEDHAEADHKHDNLSVRIKEKEFTYGESSLMIFDEHSGKLLFNRPHKDKLMAQKATDATYDLHVGAFFGMPGKILAFIMSLFCASLPITGFMIWWGRRNKKKTTT</sequence>
<dbReference type="Pfam" id="PF03929">
    <property type="entry name" value="PepSY_TM"/>
    <property type="match status" value="1"/>
</dbReference>
<dbReference type="AlphaFoldDB" id="A0A077EMM0"/>
<reference evidence="3" key="1">
    <citation type="journal article" date="2013" name="Lancet">
        <title>First case of E anophelis outbreak in an intensive-care unit.</title>
        <authorList>
            <person name="Teo J."/>
            <person name="Tan S.Y."/>
            <person name="Tay M."/>
            <person name="Ding Y."/>
            <person name="Kjelleberg S."/>
            <person name="Givskov M."/>
            <person name="Lin R.T."/>
            <person name="Yang L."/>
        </authorList>
    </citation>
    <scope>NUCLEOTIDE SEQUENCE [LARGE SCALE GENOMIC DNA]</scope>
    <source>
        <strain evidence="3">NUHP1</strain>
    </source>
</reference>
<evidence type="ECO:0000313" key="4">
    <source>
        <dbReference type="Proteomes" id="UP000028933"/>
    </source>
</evidence>
<dbReference type="InterPro" id="IPR025711">
    <property type="entry name" value="PepSY"/>
</dbReference>
<dbReference type="RefSeq" id="WP_024565688.1">
    <property type="nucleotide sequence ID" value="NZ_CP007547.1"/>
</dbReference>
<evidence type="ECO:0000313" key="3">
    <source>
        <dbReference type="EMBL" id="AIL46795.1"/>
    </source>
</evidence>
<name>A0A077EMM0_9FLAO</name>
<keyword evidence="1" id="KW-1133">Transmembrane helix</keyword>
<reference evidence="3" key="2">
    <citation type="journal article" date="2015" name="Genome Biol. Evol.">
        <title>Complete Genome Sequence and Transcriptomic Analysis of the Novel Pathogen Elizabethkingia anophelis in Response to Oxidative Stress.</title>
        <authorList>
            <person name="Li Y."/>
            <person name="Liu Y."/>
            <person name="Chew S.C."/>
            <person name="Tay M."/>
            <person name="Salido M.M."/>
            <person name="Teo J."/>
            <person name="Lauro F.M."/>
            <person name="Givskov M."/>
            <person name="Yang L."/>
        </authorList>
    </citation>
    <scope>NUCLEOTIDE SEQUENCE</scope>
    <source>
        <strain evidence="3">NUHP1</strain>
    </source>
</reference>
<keyword evidence="1" id="KW-0472">Membrane</keyword>
<dbReference type="Pfam" id="PF03413">
    <property type="entry name" value="PepSY"/>
    <property type="match status" value="1"/>
</dbReference>
<dbReference type="EMBL" id="CP007547">
    <property type="protein sequence ID" value="AIL46795.1"/>
    <property type="molecule type" value="Genomic_DNA"/>
</dbReference>
<feature type="transmembrane region" description="Helical" evidence="1">
    <location>
        <begin position="219"/>
        <end position="239"/>
    </location>
</feature>
<proteinExistence type="predicted"/>